<feature type="domain" description="Peptidase S9 prolyl oligopeptidase catalytic" evidence="4">
    <location>
        <begin position="49"/>
        <end position="146"/>
    </location>
</feature>
<keyword evidence="6" id="KW-1185">Reference proteome</keyword>
<dbReference type="Pfam" id="PF00326">
    <property type="entry name" value="Peptidase_S9"/>
    <property type="match status" value="1"/>
</dbReference>
<dbReference type="InterPro" id="IPR001375">
    <property type="entry name" value="Peptidase_S9_cat"/>
</dbReference>
<proteinExistence type="predicted"/>
<dbReference type="AlphaFoldDB" id="A0A8J2P695"/>
<dbReference type="OrthoDB" id="248387at2759"/>
<evidence type="ECO:0000256" key="3">
    <source>
        <dbReference type="ARBA" id="ARBA00029698"/>
    </source>
</evidence>
<keyword evidence="2" id="KW-0378">Hydrolase</keyword>
<dbReference type="GO" id="GO:0006508">
    <property type="term" value="P:proteolysis"/>
    <property type="evidence" value="ECO:0007669"/>
    <property type="project" value="InterPro"/>
</dbReference>
<evidence type="ECO:0000256" key="2">
    <source>
        <dbReference type="ARBA" id="ARBA00022801"/>
    </source>
</evidence>
<dbReference type="GO" id="GO:0005829">
    <property type="term" value="C:cytosol"/>
    <property type="evidence" value="ECO:0007669"/>
    <property type="project" value="TreeGrafter"/>
</dbReference>
<dbReference type="PROSITE" id="PS00708">
    <property type="entry name" value="PRO_ENDOPEP_SER"/>
    <property type="match status" value="1"/>
</dbReference>
<dbReference type="EMBL" id="CAJVCH010236327">
    <property type="protein sequence ID" value="CAG7732724.1"/>
    <property type="molecule type" value="Genomic_DNA"/>
</dbReference>
<dbReference type="InterPro" id="IPR051167">
    <property type="entry name" value="Prolyl_oligopep/macrocyclase"/>
</dbReference>
<dbReference type="GO" id="GO:0004252">
    <property type="term" value="F:serine-type endopeptidase activity"/>
    <property type="evidence" value="ECO:0007669"/>
    <property type="project" value="InterPro"/>
</dbReference>
<reference evidence="5" key="1">
    <citation type="submission" date="2021-06" db="EMBL/GenBank/DDBJ databases">
        <authorList>
            <person name="Hodson N. C."/>
            <person name="Mongue J. A."/>
            <person name="Jaron S. K."/>
        </authorList>
    </citation>
    <scope>NUCLEOTIDE SEQUENCE</scope>
</reference>
<dbReference type="InterPro" id="IPR002471">
    <property type="entry name" value="Pept_S9_AS"/>
</dbReference>
<name>A0A8J2P695_9HEXA</name>
<accession>A0A8J2P695</accession>
<gene>
    <name evidence="5" type="ORF">AFUS01_LOCUS21219</name>
</gene>
<comment type="caution">
    <text evidence="5">The sequence shown here is derived from an EMBL/GenBank/DDBJ whole genome shotgun (WGS) entry which is preliminary data.</text>
</comment>
<dbReference type="Proteomes" id="UP000708208">
    <property type="component" value="Unassembled WGS sequence"/>
</dbReference>
<sequence length="200" mass="21756">TRVPMNIVRHQDVPLDGTAPAILHGYGGFSISETGMFSYSTEIIFFVKHFRGIYASANIRGGSEYGEKWHVGGMLLNKQNVFDDFEAAAEFLIKTNYTKSSKLTITGASNGGLLIGACVNQRPELYGAAIPQVGVMDMLRFQKFTHTIGSSSKQTNPLLLRVETNAGHGAGTPTSKLLDEKTDIYSFIAQNLGLEFNASN</sequence>
<evidence type="ECO:0000313" key="5">
    <source>
        <dbReference type="EMBL" id="CAG7732724.1"/>
    </source>
</evidence>
<evidence type="ECO:0000313" key="6">
    <source>
        <dbReference type="Proteomes" id="UP000708208"/>
    </source>
</evidence>
<dbReference type="PANTHER" id="PTHR42881">
    <property type="entry name" value="PROLYL ENDOPEPTIDASE"/>
    <property type="match status" value="1"/>
</dbReference>
<dbReference type="GO" id="GO:0070012">
    <property type="term" value="F:oligopeptidase activity"/>
    <property type="evidence" value="ECO:0007669"/>
    <property type="project" value="TreeGrafter"/>
</dbReference>
<organism evidence="5 6">
    <name type="scientific">Allacma fusca</name>
    <dbReference type="NCBI Taxonomy" id="39272"/>
    <lineage>
        <taxon>Eukaryota</taxon>
        <taxon>Metazoa</taxon>
        <taxon>Ecdysozoa</taxon>
        <taxon>Arthropoda</taxon>
        <taxon>Hexapoda</taxon>
        <taxon>Collembola</taxon>
        <taxon>Symphypleona</taxon>
        <taxon>Sminthuridae</taxon>
        <taxon>Allacma</taxon>
    </lineage>
</organism>
<evidence type="ECO:0000259" key="4">
    <source>
        <dbReference type="Pfam" id="PF00326"/>
    </source>
</evidence>
<protein>
    <recommendedName>
        <fullName evidence="1">Prolyl endopeptidase</fullName>
    </recommendedName>
    <alternativeName>
        <fullName evidence="3">Post-proline cleaving enzyme</fullName>
    </alternativeName>
</protein>
<dbReference type="PANTHER" id="PTHR42881:SF2">
    <property type="entry name" value="PROLYL ENDOPEPTIDASE"/>
    <property type="match status" value="1"/>
</dbReference>
<evidence type="ECO:0000256" key="1">
    <source>
        <dbReference type="ARBA" id="ARBA00016310"/>
    </source>
</evidence>
<feature type="non-terminal residue" evidence="5">
    <location>
        <position position="200"/>
    </location>
</feature>